<accession>A0A0V0IA15</accession>
<dbReference type="PANTHER" id="PTHR24349">
    <property type="entry name" value="SERINE/THREONINE-PROTEIN KINASE"/>
    <property type="match status" value="1"/>
</dbReference>
<feature type="domain" description="EF-hand" evidence="17">
    <location>
        <begin position="408"/>
        <end position="443"/>
    </location>
</feature>
<reference evidence="18" key="1">
    <citation type="submission" date="2015-12" db="EMBL/GenBank/DDBJ databases">
        <title>Gene expression during late stages of embryo sac development: a critical building block for successful pollen-pistil interactions.</title>
        <authorList>
            <person name="Liu Y."/>
            <person name="Joly V."/>
            <person name="Sabar M."/>
            <person name="Matton D.P."/>
        </authorList>
    </citation>
    <scope>NUCLEOTIDE SEQUENCE</scope>
</reference>
<evidence type="ECO:0000256" key="10">
    <source>
        <dbReference type="ARBA" id="ARBA00022837"/>
    </source>
</evidence>
<dbReference type="Gene3D" id="1.10.238.10">
    <property type="entry name" value="EF-hand"/>
    <property type="match status" value="1"/>
</dbReference>
<keyword evidence="4" id="KW-0597">Phosphoprotein</keyword>
<keyword evidence="9 18" id="KW-0418">Kinase</keyword>
<dbReference type="InterPro" id="IPR011009">
    <property type="entry name" value="Kinase-like_dom_sf"/>
</dbReference>
<organism evidence="18">
    <name type="scientific">Solanum chacoense</name>
    <name type="common">Chaco potato</name>
    <dbReference type="NCBI Taxonomy" id="4108"/>
    <lineage>
        <taxon>Eukaryota</taxon>
        <taxon>Viridiplantae</taxon>
        <taxon>Streptophyta</taxon>
        <taxon>Embryophyta</taxon>
        <taxon>Tracheophyta</taxon>
        <taxon>Spermatophyta</taxon>
        <taxon>Magnoliopsida</taxon>
        <taxon>eudicotyledons</taxon>
        <taxon>Gunneridae</taxon>
        <taxon>Pentapetalae</taxon>
        <taxon>asterids</taxon>
        <taxon>lamiids</taxon>
        <taxon>Solanales</taxon>
        <taxon>Solanaceae</taxon>
        <taxon>Solanoideae</taxon>
        <taxon>Solaneae</taxon>
        <taxon>Solanum</taxon>
    </lineage>
</organism>
<evidence type="ECO:0000259" key="17">
    <source>
        <dbReference type="PROSITE" id="PS50222"/>
    </source>
</evidence>
<feature type="binding site" evidence="15">
    <location>
        <position position="74"/>
    </location>
    <ligand>
        <name>ATP</name>
        <dbReference type="ChEBI" id="CHEBI:30616"/>
    </ligand>
</feature>
<dbReference type="PROSITE" id="PS00108">
    <property type="entry name" value="PROTEIN_KINASE_ST"/>
    <property type="match status" value="1"/>
</dbReference>
<dbReference type="FunFam" id="1.10.238.10:FF:000015">
    <property type="entry name" value="Calcium-dependent protein kinase 1"/>
    <property type="match status" value="1"/>
</dbReference>
<evidence type="ECO:0000256" key="9">
    <source>
        <dbReference type="ARBA" id="ARBA00022777"/>
    </source>
</evidence>
<dbReference type="SMART" id="SM00054">
    <property type="entry name" value="EFh"/>
    <property type="match status" value="4"/>
</dbReference>
<evidence type="ECO:0000256" key="2">
    <source>
        <dbReference type="ARBA" id="ARBA00012513"/>
    </source>
</evidence>
<proteinExistence type="inferred from homology"/>
<comment type="catalytic activity">
    <reaction evidence="13">
        <text>L-threonyl-[protein] + ATP = O-phospho-L-threonyl-[protein] + ADP + H(+)</text>
        <dbReference type="Rhea" id="RHEA:46608"/>
        <dbReference type="Rhea" id="RHEA-COMP:11060"/>
        <dbReference type="Rhea" id="RHEA-COMP:11605"/>
        <dbReference type="ChEBI" id="CHEBI:15378"/>
        <dbReference type="ChEBI" id="CHEBI:30013"/>
        <dbReference type="ChEBI" id="CHEBI:30616"/>
        <dbReference type="ChEBI" id="CHEBI:61977"/>
        <dbReference type="ChEBI" id="CHEBI:456216"/>
        <dbReference type="EC" id="2.7.11.1"/>
    </reaction>
</comment>
<dbReference type="InterPro" id="IPR000719">
    <property type="entry name" value="Prot_kinase_dom"/>
</dbReference>
<evidence type="ECO:0000256" key="7">
    <source>
        <dbReference type="ARBA" id="ARBA00022737"/>
    </source>
</evidence>
<dbReference type="EMBL" id="GEDG01009069">
    <property type="protein sequence ID" value="JAP29468.1"/>
    <property type="molecule type" value="Transcribed_RNA"/>
</dbReference>
<dbReference type="SMART" id="SM00220">
    <property type="entry name" value="S_TKc"/>
    <property type="match status" value="1"/>
</dbReference>
<feature type="domain" description="EF-hand" evidence="17">
    <location>
        <begin position="336"/>
        <end position="371"/>
    </location>
</feature>
<dbReference type="PROSITE" id="PS50011">
    <property type="entry name" value="PROTEIN_KINASE_DOM"/>
    <property type="match status" value="1"/>
</dbReference>
<feature type="domain" description="EF-hand" evidence="17">
    <location>
        <begin position="372"/>
        <end position="407"/>
    </location>
</feature>
<feature type="domain" description="Protein kinase" evidence="16">
    <location>
        <begin position="35"/>
        <end position="293"/>
    </location>
</feature>
<comment type="similarity">
    <text evidence="12">Belongs to the protein kinase superfamily. Ser/Thr protein kinase family. CDPK subfamily.</text>
</comment>
<dbReference type="PROSITE" id="PS00018">
    <property type="entry name" value="EF_HAND_1"/>
    <property type="match status" value="4"/>
</dbReference>
<dbReference type="GO" id="GO:0005524">
    <property type="term" value="F:ATP binding"/>
    <property type="evidence" value="ECO:0007669"/>
    <property type="project" value="UniProtKB-UniRule"/>
</dbReference>
<dbReference type="InterPro" id="IPR002048">
    <property type="entry name" value="EF_hand_dom"/>
</dbReference>
<protein>
    <recommendedName>
        <fullName evidence="2">non-specific serine/threonine protein kinase</fullName>
        <ecNumber evidence="2">2.7.11.1</ecNumber>
    </recommendedName>
</protein>
<evidence type="ECO:0000256" key="5">
    <source>
        <dbReference type="ARBA" id="ARBA00022679"/>
    </source>
</evidence>
<keyword evidence="10" id="KW-0106">Calcium</keyword>
<keyword evidence="3" id="KW-0723">Serine/threonine-protein kinase</keyword>
<dbReference type="InterPro" id="IPR050205">
    <property type="entry name" value="CDPK_Ser/Thr_kinases"/>
</dbReference>
<dbReference type="PROSITE" id="PS50222">
    <property type="entry name" value="EF_HAND_2"/>
    <property type="match status" value="4"/>
</dbReference>
<dbReference type="GO" id="GO:0005509">
    <property type="term" value="F:calcium ion binding"/>
    <property type="evidence" value="ECO:0007669"/>
    <property type="project" value="InterPro"/>
</dbReference>
<evidence type="ECO:0000256" key="1">
    <source>
        <dbReference type="ARBA" id="ARBA00005354"/>
    </source>
</evidence>
<dbReference type="CDD" id="cd05117">
    <property type="entry name" value="STKc_CAMK"/>
    <property type="match status" value="1"/>
</dbReference>
<dbReference type="InterPro" id="IPR011992">
    <property type="entry name" value="EF-hand-dom_pair"/>
</dbReference>
<dbReference type="FunFam" id="3.30.200.20:FF:000004">
    <property type="entry name" value="Calcium-dependent protein kinase 1"/>
    <property type="match status" value="1"/>
</dbReference>
<dbReference type="InterPro" id="IPR008271">
    <property type="entry name" value="Ser/Thr_kinase_AS"/>
</dbReference>
<keyword evidence="11 15" id="KW-0067">ATP-binding</keyword>
<name>A0A0V0IA15_SOLCH</name>
<dbReference type="AlphaFoldDB" id="A0A0V0IA15"/>
<comment type="similarity">
    <text evidence="1">Belongs to the protein kinase superfamily. CAMK Ser/Thr protein kinase family. CaMK subfamily.</text>
</comment>
<comment type="catalytic activity">
    <reaction evidence="14">
        <text>L-seryl-[protein] + ATP = O-phospho-L-seryl-[protein] + ADP + H(+)</text>
        <dbReference type="Rhea" id="RHEA:17989"/>
        <dbReference type="Rhea" id="RHEA-COMP:9863"/>
        <dbReference type="Rhea" id="RHEA-COMP:11604"/>
        <dbReference type="ChEBI" id="CHEBI:15378"/>
        <dbReference type="ChEBI" id="CHEBI:29999"/>
        <dbReference type="ChEBI" id="CHEBI:30616"/>
        <dbReference type="ChEBI" id="CHEBI:83421"/>
        <dbReference type="ChEBI" id="CHEBI:456216"/>
        <dbReference type="EC" id="2.7.11.1"/>
    </reaction>
</comment>
<dbReference type="SUPFAM" id="SSF56112">
    <property type="entry name" value="Protein kinase-like (PK-like)"/>
    <property type="match status" value="1"/>
</dbReference>
<keyword evidence="5" id="KW-0808">Transferase</keyword>
<dbReference type="FunFam" id="1.10.510.10:FF:000249">
    <property type="entry name" value="Calcium-dependent protein kinase SK5"/>
    <property type="match status" value="1"/>
</dbReference>
<keyword evidence="8 15" id="KW-0547">Nucleotide-binding</keyword>
<dbReference type="EC" id="2.7.11.1" evidence="2"/>
<feature type="domain" description="EF-hand" evidence="17">
    <location>
        <begin position="447"/>
        <end position="477"/>
    </location>
</feature>
<dbReference type="Pfam" id="PF13499">
    <property type="entry name" value="EF-hand_7"/>
    <property type="match status" value="2"/>
</dbReference>
<dbReference type="InterPro" id="IPR018247">
    <property type="entry name" value="EF_Hand_1_Ca_BS"/>
</dbReference>
<dbReference type="GO" id="GO:0004674">
    <property type="term" value="F:protein serine/threonine kinase activity"/>
    <property type="evidence" value="ECO:0007669"/>
    <property type="project" value="UniProtKB-KW"/>
</dbReference>
<dbReference type="PROSITE" id="PS00107">
    <property type="entry name" value="PROTEIN_KINASE_ATP"/>
    <property type="match status" value="1"/>
</dbReference>
<evidence type="ECO:0000256" key="3">
    <source>
        <dbReference type="ARBA" id="ARBA00022527"/>
    </source>
</evidence>
<evidence type="ECO:0000313" key="18">
    <source>
        <dbReference type="EMBL" id="JAP29468.1"/>
    </source>
</evidence>
<evidence type="ECO:0000256" key="12">
    <source>
        <dbReference type="ARBA" id="ARBA00024334"/>
    </source>
</evidence>
<evidence type="ECO:0000256" key="14">
    <source>
        <dbReference type="ARBA" id="ARBA00048679"/>
    </source>
</evidence>
<dbReference type="CDD" id="cd00051">
    <property type="entry name" value="EFh"/>
    <property type="match status" value="1"/>
</dbReference>
<keyword evidence="6" id="KW-0479">Metal-binding</keyword>
<sequence length="503" mass="56486">MDSSDPAKTKTSSLSTPSKHFWVLPYKTQSLESLYTLGKILGQGQFGTTYLCTEISTSNLYACKTIPKKKLICKEDYEDVWREIQIMHHLSEHPNVVRIKGTYENALYVHIVMELCAGGELFDRIVEKGQYSEKEAAKLIKTIVGVVEACHSLGVMHRDLKPENFLFLSSQEDAALKATDFGLSVFYKPGETFSDVVGSPYYVAPEVLCKHYGPESDVWSAGVILYILLSGVPPFWAETDMGIFRQILRGKLDLESEPWPGISDSAKDLIRKILDRNPKRRLTAHEVLCHPWIVDDSMTPDKPLDSAVLSRLKQFSAMNKLKKMALRVIAERLSEEEIGGLKELFKMLDTDNSGTITFEELKEGLRRVGSELMESEIKDLMDAADIDNSGTIDYGEFIALLFHLNKLEREENLLSAFSFFDKDGSGYITIEELQQACKEFGLSELNLDEIIKDIDQDNDGQIDYGEFSAMMRKGTGGGVGRRTIRNTLNLGEALGLVQSEENV</sequence>
<evidence type="ECO:0000256" key="11">
    <source>
        <dbReference type="ARBA" id="ARBA00022840"/>
    </source>
</evidence>
<evidence type="ECO:0000256" key="8">
    <source>
        <dbReference type="ARBA" id="ARBA00022741"/>
    </source>
</evidence>
<evidence type="ECO:0000256" key="15">
    <source>
        <dbReference type="PROSITE-ProRule" id="PRU10141"/>
    </source>
</evidence>
<evidence type="ECO:0000256" key="13">
    <source>
        <dbReference type="ARBA" id="ARBA00047899"/>
    </source>
</evidence>
<dbReference type="Gene3D" id="3.30.200.20">
    <property type="entry name" value="Phosphorylase Kinase, domain 1"/>
    <property type="match status" value="1"/>
</dbReference>
<evidence type="ECO:0000256" key="4">
    <source>
        <dbReference type="ARBA" id="ARBA00022553"/>
    </source>
</evidence>
<evidence type="ECO:0000256" key="6">
    <source>
        <dbReference type="ARBA" id="ARBA00022723"/>
    </source>
</evidence>
<evidence type="ECO:0000259" key="16">
    <source>
        <dbReference type="PROSITE" id="PS50011"/>
    </source>
</evidence>
<dbReference type="Gene3D" id="1.10.510.10">
    <property type="entry name" value="Transferase(Phosphotransferase) domain 1"/>
    <property type="match status" value="1"/>
</dbReference>
<dbReference type="InterPro" id="IPR017441">
    <property type="entry name" value="Protein_kinase_ATP_BS"/>
</dbReference>
<keyword evidence="7" id="KW-0677">Repeat</keyword>
<dbReference type="SUPFAM" id="SSF47473">
    <property type="entry name" value="EF-hand"/>
    <property type="match status" value="1"/>
</dbReference>
<dbReference type="Pfam" id="PF00069">
    <property type="entry name" value="Pkinase"/>
    <property type="match status" value="1"/>
</dbReference>